<accession>A0A6G1CDG3</accession>
<protein>
    <submittedName>
        <fullName evidence="2">Uncharacterized protein</fullName>
    </submittedName>
</protein>
<feature type="region of interest" description="Disordered" evidence="1">
    <location>
        <begin position="52"/>
        <end position="81"/>
    </location>
</feature>
<evidence type="ECO:0000313" key="2">
    <source>
        <dbReference type="EMBL" id="KAF0897804.1"/>
    </source>
</evidence>
<reference evidence="2 3" key="1">
    <citation type="submission" date="2019-11" db="EMBL/GenBank/DDBJ databases">
        <title>Whole genome sequence of Oryza granulata.</title>
        <authorList>
            <person name="Li W."/>
        </authorList>
    </citation>
    <scope>NUCLEOTIDE SEQUENCE [LARGE SCALE GENOMIC DNA]</scope>
    <source>
        <strain evidence="3">cv. Menghai</strain>
        <tissue evidence="2">Leaf</tissue>
    </source>
</reference>
<proteinExistence type="predicted"/>
<dbReference type="Proteomes" id="UP000479710">
    <property type="component" value="Unassembled WGS sequence"/>
</dbReference>
<gene>
    <name evidence="2" type="ORF">E2562_000512</name>
</gene>
<comment type="caution">
    <text evidence="2">The sequence shown here is derived from an EMBL/GenBank/DDBJ whole genome shotgun (WGS) entry which is preliminary data.</text>
</comment>
<feature type="compositionally biased region" description="Gly residues" evidence="1">
    <location>
        <begin position="52"/>
        <end position="61"/>
    </location>
</feature>
<organism evidence="2 3">
    <name type="scientific">Oryza meyeriana var. granulata</name>
    <dbReference type="NCBI Taxonomy" id="110450"/>
    <lineage>
        <taxon>Eukaryota</taxon>
        <taxon>Viridiplantae</taxon>
        <taxon>Streptophyta</taxon>
        <taxon>Embryophyta</taxon>
        <taxon>Tracheophyta</taxon>
        <taxon>Spermatophyta</taxon>
        <taxon>Magnoliopsida</taxon>
        <taxon>Liliopsida</taxon>
        <taxon>Poales</taxon>
        <taxon>Poaceae</taxon>
        <taxon>BOP clade</taxon>
        <taxon>Oryzoideae</taxon>
        <taxon>Oryzeae</taxon>
        <taxon>Oryzinae</taxon>
        <taxon>Oryza</taxon>
        <taxon>Oryza meyeriana</taxon>
    </lineage>
</organism>
<evidence type="ECO:0000256" key="1">
    <source>
        <dbReference type="SAM" id="MobiDB-lite"/>
    </source>
</evidence>
<name>A0A6G1CDG3_9ORYZ</name>
<dbReference type="EMBL" id="SPHZ02000009">
    <property type="protein sequence ID" value="KAF0897804.1"/>
    <property type="molecule type" value="Genomic_DNA"/>
</dbReference>
<keyword evidence="3" id="KW-1185">Reference proteome</keyword>
<evidence type="ECO:0000313" key="3">
    <source>
        <dbReference type="Proteomes" id="UP000479710"/>
    </source>
</evidence>
<dbReference type="AlphaFoldDB" id="A0A6G1CDG3"/>
<sequence>MAVRCTGGAASAVHDAVERAARLVRVGPRRFFFRRRRGMAERAELYGVLPGEGGRSISGGRCGERGRSGEARLSSGGARRG</sequence>